<dbReference type="AlphaFoldDB" id="A0A392SKU1"/>
<dbReference type="EMBL" id="LXQA010391930">
    <property type="protein sequence ID" value="MCI48824.1"/>
    <property type="molecule type" value="Genomic_DNA"/>
</dbReference>
<name>A0A392SKU1_9FABA</name>
<evidence type="ECO:0000313" key="1">
    <source>
        <dbReference type="EMBL" id="MCI48824.1"/>
    </source>
</evidence>
<organism evidence="1 2">
    <name type="scientific">Trifolium medium</name>
    <dbReference type="NCBI Taxonomy" id="97028"/>
    <lineage>
        <taxon>Eukaryota</taxon>
        <taxon>Viridiplantae</taxon>
        <taxon>Streptophyta</taxon>
        <taxon>Embryophyta</taxon>
        <taxon>Tracheophyta</taxon>
        <taxon>Spermatophyta</taxon>
        <taxon>Magnoliopsida</taxon>
        <taxon>eudicotyledons</taxon>
        <taxon>Gunneridae</taxon>
        <taxon>Pentapetalae</taxon>
        <taxon>rosids</taxon>
        <taxon>fabids</taxon>
        <taxon>Fabales</taxon>
        <taxon>Fabaceae</taxon>
        <taxon>Papilionoideae</taxon>
        <taxon>50 kb inversion clade</taxon>
        <taxon>NPAAA clade</taxon>
        <taxon>Hologalegina</taxon>
        <taxon>IRL clade</taxon>
        <taxon>Trifolieae</taxon>
        <taxon>Trifolium</taxon>
    </lineage>
</organism>
<keyword evidence="2" id="KW-1185">Reference proteome</keyword>
<sequence>VEAGVSVVLGKVPLDLVLSAAAICPTWFSKFLMLTP</sequence>
<dbReference type="Proteomes" id="UP000265520">
    <property type="component" value="Unassembled WGS sequence"/>
</dbReference>
<proteinExistence type="predicted"/>
<feature type="non-terminal residue" evidence="1">
    <location>
        <position position="1"/>
    </location>
</feature>
<protein>
    <submittedName>
        <fullName evidence="1">Uncharacterized protein</fullName>
    </submittedName>
</protein>
<evidence type="ECO:0000313" key="2">
    <source>
        <dbReference type="Proteomes" id="UP000265520"/>
    </source>
</evidence>
<accession>A0A392SKU1</accession>
<reference evidence="1 2" key="1">
    <citation type="journal article" date="2018" name="Front. Plant Sci.">
        <title>Red Clover (Trifolium pratense) and Zigzag Clover (T. medium) - A Picture of Genomic Similarities and Differences.</title>
        <authorList>
            <person name="Dluhosova J."/>
            <person name="Istvanek J."/>
            <person name="Nedelnik J."/>
            <person name="Repkova J."/>
        </authorList>
    </citation>
    <scope>NUCLEOTIDE SEQUENCE [LARGE SCALE GENOMIC DNA]</scope>
    <source>
        <strain evidence="2">cv. 10/8</strain>
        <tissue evidence="1">Leaf</tissue>
    </source>
</reference>
<comment type="caution">
    <text evidence="1">The sequence shown here is derived from an EMBL/GenBank/DDBJ whole genome shotgun (WGS) entry which is preliminary data.</text>
</comment>